<name>A0A9P6CPE7_9AGAR</name>
<evidence type="ECO:0000256" key="7">
    <source>
        <dbReference type="PIRSR" id="PIRSR602401-1"/>
    </source>
</evidence>
<dbReference type="PANTHER" id="PTHR24291">
    <property type="entry name" value="CYTOCHROME P450 FAMILY 4"/>
    <property type="match status" value="1"/>
</dbReference>
<proteinExistence type="inferred from homology"/>
<keyword evidence="6 8" id="KW-0503">Monooxygenase</keyword>
<keyword evidence="3 7" id="KW-0479">Metal-binding</keyword>
<dbReference type="SUPFAM" id="SSF48264">
    <property type="entry name" value="Cytochrome P450"/>
    <property type="match status" value="1"/>
</dbReference>
<accession>A0A9P6CPE7</accession>
<keyword evidence="2 7" id="KW-0349">Heme</keyword>
<dbReference type="InterPro" id="IPR017972">
    <property type="entry name" value="Cyt_P450_CS"/>
</dbReference>
<keyword evidence="5 7" id="KW-0408">Iron</keyword>
<dbReference type="GO" id="GO:0016705">
    <property type="term" value="F:oxidoreductase activity, acting on paired donors, with incorporation or reduction of molecular oxygen"/>
    <property type="evidence" value="ECO:0007669"/>
    <property type="project" value="InterPro"/>
</dbReference>
<dbReference type="GO" id="GO:0020037">
    <property type="term" value="F:heme binding"/>
    <property type="evidence" value="ECO:0007669"/>
    <property type="project" value="InterPro"/>
</dbReference>
<dbReference type="AlphaFoldDB" id="A0A9P6CPE7"/>
<organism evidence="9 10">
    <name type="scientific">Collybia nuda</name>
    <dbReference type="NCBI Taxonomy" id="64659"/>
    <lineage>
        <taxon>Eukaryota</taxon>
        <taxon>Fungi</taxon>
        <taxon>Dikarya</taxon>
        <taxon>Basidiomycota</taxon>
        <taxon>Agaricomycotina</taxon>
        <taxon>Agaricomycetes</taxon>
        <taxon>Agaricomycetidae</taxon>
        <taxon>Agaricales</taxon>
        <taxon>Tricholomatineae</taxon>
        <taxon>Clitocybaceae</taxon>
        <taxon>Collybia</taxon>
    </lineage>
</organism>
<evidence type="ECO:0000256" key="4">
    <source>
        <dbReference type="ARBA" id="ARBA00023002"/>
    </source>
</evidence>
<dbReference type="PANTHER" id="PTHR24291:SF50">
    <property type="entry name" value="BIFUNCTIONAL ALBAFLAVENONE MONOOXYGENASE_TERPENE SYNTHASE"/>
    <property type="match status" value="1"/>
</dbReference>
<evidence type="ECO:0000256" key="6">
    <source>
        <dbReference type="ARBA" id="ARBA00023033"/>
    </source>
</evidence>
<protein>
    <submittedName>
        <fullName evidence="9">Cytochrome P450</fullName>
    </submittedName>
</protein>
<dbReference type="Pfam" id="PF00067">
    <property type="entry name" value="p450"/>
    <property type="match status" value="1"/>
</dbReference>
<reference evidence="9" key="1">
    <citation type="submission" date="2020-11" db="EMBL/GenBank/DDBJ databases">
        <authorList>
            <consortium name="DOE Joint Genome Institute"/>
            <person name="Ahrendt S."/>
            <person name="Riley R."/>
            <person name="Andreopoulos W."/>
            <person name="Labutti K."/>
            <person name="Pangilinan J."/>
            <person name="Ruiz-Duenas F.J."/>
            <person name="Barrasa J.M."/>
            <person name="Sanchez-Garcia M."/>
            <person name="Camarero S."/>
            <person name="Miyauchi S."/>
            <person name="Serrano A."/>
            <person name="Linde D."/>
            <person name="Babiker R."/>
            <person name="Drula E."/>
            <person name="Ayuso-Fernandez I."/>
            <person name="Pacheco R."/>
            <person name="Padilla G."/>
            <person name="Ferreira P."/>
            <person name="Barriuso J."/>
            <person name="Kellner H."/>
            <person name="Castanera R."/>
            <person name="Alfaro M."/>
            <person name="Ramirez L."/>
            <person name="Pisabarro A.G."/>
            <person name="Kuo A."/>
            <person name="Tritt A."/>
            <person name="Lipzen A."/>
            <person name="He G."/>
            <person name="Yan M."/>
            <person name="Ng V."/>
            <person name="Cullen D."/>
            <person name="Martin F."/>
            <person name="Rosso M.-N."/>
            <person name="Henrissat B."/>
            <person name="Hibbett D."/>
            <person name="Martinez A.T."/>
            <person name="Grigoriev I.V."/>
        </authorList>
    </citation>
    <scope>NUCLEOTIDE SEQUENCE</scope>
    <source>
        <strain evidence="9">CBS 247.69</strain>
    </source>
</reference>
<dbReference type="InterPro" id="IPR001128">
    <property type="entry name" value="Cyt_P450"/>
</dbReference>
<dbReference type="GO" id="GO:0004497">
    <property type="term" value="F:monooxygenase activity"/>
    <property type="evidence" value="ECO:0007669"/>
    <property type="project" value="UniProtKB-KW"/>
</dbReference>
<dbReference type="InterPro" id="IPR036396">
    <property type="entry name" value="Cyt_P450_sf"/>
</dbReference>
<dbReference type="Proteomes" id="UP000807353">
    <property type="component" value="Unassembled WGS sequence"/>
</dbReference>
<evidence type="ECO:0000313" key="9">
    <source>
        <dbReference type="EMBL" id="KAF9467919.1"/>
    </source>
</evidence>
<keyword evidence="4 8" id="KW-0560">Oxidoreductase</keyword>
<evidence type="ECO:0000256" key="8">
    <source>
        <dbReference type="RuleBase" id="RU000461"/>
    </source>
</evidence>
<feature type="binding site" description="axial binding residue" evidence="7">
    <location>
        <position position="485"/>
    </location>
    <ligand>
        <name>heme</name>
        <dbReference type="ChEBI" id="CHEBI:30413"/>
    </ligand>
    <ligandPart>
        <name>Fe</name>
        <dbReference type="ChEBI" id="CHEBI:18248"/>
    </ligandPart>
</feature>
<sequence>MSLRYLGDLYSNYSFSHIQLRFLGHDVTVFSASLAILVCFVVSRILKLMDGIQAVNHMPGYRVPFQPLDLPGVILPTTWWNPGLSFPWLWRSHLYKEFQSETISVVPFLRGLPGIYTSNLEVARQVSGGGHKSSFVKPEAASRALLLWGMNLVAADRETWRKHRRIMGPAFNNDLYQLVWSETLETYREMISAEGWDREDTVDVPIIQALTFKLALLIIGKCGFGFSFNWTTPPKAPDGSMSVQEALRIVADTYMWSIAAPKWVLRLPFRKFREMREAHDQLRSFMQIQVAERKSEIRGQDTTDKRDAFTMLIQANEYESGKLQLDDQELIGNVFVMLFAGHETTAHTLAATLGFLGLYEEIQDEVVEQIVSVVGYDRDPVLDDYSKLDKVVAVFYEALRLFPAGHVLIREAYEDTVLHIPNPPSQDGSLAVPVPKGMQVIVDMVGVQYNPRYFDEPQKYKPSRWYGSVNESEAFSAFSIGPRACIGRKFATTESVAFLTMLLRDWRVQPTLRTGETREQWRERVLDARLVLTLGVADVPVRFTRRSRE</sequence>
<dbReference type="InterPro" id="IPR050196">
    <property type="entry name" value="Cytochrome_P450_Monoox"/>
</dbReference>
<dbReference type="GO" id="GO:0005506">
    <property type="term" value="F:iron ion binding"/>
    <property type="evidence" value="ECO:0007669"/>
    <property type="project" value="InterPro"/>
</dbReference>
<evidence type="ECO:0000256" key="1">
    <source>
        <dbReference type="ARBA" id="ARBA00010617"/>
    </source>
</evidence>
<evidence type="ECO:0000313" key="10">
    <source>
        <dbReference type="Proteomes" id="UP000807353"/>
    </source>
</evidence>
<dbReference type="Gene3D" id="1.10.630.10">
    <property type="entry name" value="Cytochrome P450"/>
    <property type="match status" value="1"/>
</dbReference>
<evidence type="ECO:0000256" key="3">
    <source>
        <dbReference type="ARBA" id="ARBA00022723"/>
    </source>
</evidence>
<dbReference type="PROSITE" id="PS00086">
    <property type="entry name" value="CYTOCHROME_P450"/>
    <property type="match status" value="1"/>
</dbReference>
<dbReference type="PRINTS" id="PR00463">
    <property type="entry name" value="EP450I"/>
</dbReference>
<comment type="similarity">
    <text evidence="1 8">Belongs to the cytochrome P450 family.</text>
</comment>
<comment type="cofactor">
    <cofactor evidence="7">
        <name>heme</name>
        <dbReference type="ChEBI" id="CHEBI:30413"/>
    </cofactor>
</comment>
<evidence type="ECO:0000256" key="5">
    <source>
        <dbReference type="ARBA" id="ARBA00023004"/>
    </source>
</evidence>
<evidence type="ECO:0000256" key="2">
    <source>
        <dbReference type="ARBA" id="ARBA00022617"/>
    </source>
</evidence>
<dbReference type="OrthoDB" id="1470350at2759"/>
<dbReference type="InterPro" id="IPR002401">
    <property type="entry name" value="Cyt_P450_E_grp-I"/>
</dbReference>
<dbReference type="EMBL" id="MU150235">
    <property type="protein sequence ID" value="KAF9467919.1"/>
    <property type="molecule type" value="Genomic_DNA"/>
</dbReference>
<dbReference type="PRINTS" id="PR00385">
    <property type="entry name" value="P450"/>
</dbReference>
<comment type="caution">
    <text evidence="9">The sequence shown here is derived from an EMBL/GenBank/DDBJ whole genome shotgun (WGS) entry which is preliminary data.</text>
</comment>
<gene>
    <name evidence="9" type="ORF">BDZ94DRAFT_1248055</name>
</gene>
<keyword evidence="10" id="KW-1185">Reference proteome</keyword>